<protein>
    <submittedName>
        <fullName evidence="7">2-oxoglutarate/Fe(II)-dependent oxygenase</fullName>
    </submittedName>
</protein>
<keyword evidence="4" id="KW-0560">Oxidoreductase</keyword>
<dbReference type="PANTHER" id="PTHR10869">
    <property type="entry name" value="PROLYL 4-HYDROXYLASE ALPHA SUBUNIT"/>
    <property type="match status" value="1"/>
</dbReference>
<dbReference type="InterPro" id="IPR006620">
    <property type="entry name" value="Pro_4_hyd_alph"/>
</dbReference>
<keyword evidence="5" id="KW-0408">Iron</keyword>
<sequence length="207" mass="23941">MSLNIFSETLIMIGNYYFEDFIGVFETQYDTQPMIDYFETLREANQALNRKSMAGRDSGPNTRVDTTVGTDTIMMHKGVGTRFMQDYNQITGTCLNLYLEKYEQLHSFRFQQIYLNIQKTVPTQGYHQWHCETGGQGNNQRLLATMMYLNDVEEGGETEFLYQSKRYKPTKGTFLVWPAGFTHTHRGNAPLSGEKYIATSWIENSLI</sequence>
<evidence type="ECO:0000256" key="3">
    <source>
        <dbReference type="ARBA" id="ARBA00022964"/>
    </source>
</evidence>
<evidence type="ECO:0000256" key="5">
    <source>
        <dbReference type="ARBA" id="ARBA00023004"/>
    </source>
</evidence>
<dbReference type="EMBL" id="PP861117">
    <property type="protein sequence ID" value="XCH00332.1"/>
    <property type="molecule type" value="Genomic_DNA"/>
</dbReference>
<keyword evidence="2" id="KW-0479">Metal-binding</keyword>
<dbReference type="GO" id="GO:0016705">
    <property type="term" value="F:oxidoreductase activity, acting on paired donors, with incorporation or reduction of molecular oxygen"/>
    <property type="evidence" value="ECO:0007669"/>
    <property type="project" value="InterPro"/>
</dbReference>
<dbReference type="Gene3D" id="2.60.120.620">
    <property type="entry name" value="q2cbj1_9rhob like domain"/>
    <property type="match status" value="1"/>
</dbReference>
<name>A0AAU8EJY2_9CAUD</name>
<dbReference type="InterPro" id="IPR044862">
    <property type="entry name" value="Pro_4_hyd_alph_FE2OG_OXY"/>
</dbReference>
<evidence type="ECO:0000313" key="7">
    <source>
        <dbReference type="EMBL" id="XCH00332.1"/>
    </source>
</evidence>
<dbReference type="GO" id="GO:0005506">
    <property type="term" value="F:iron ion binding"/>
    <property type="evidence" value="ECO:0007669"/>
    <property type="project" value="InterPro"/>
</dbReference>
<reference evidence="7" key="1">
    <citation type="submission" date="2024-05" db="EMBL/GenBank/DDBJ databases">
        <authorList>
            <person name="Su C."/>
        </authorList>
    </citation>
    <scope>NUCLEOTIDE SEQUENCE</scope>
</reference>
<dbReference type="GO" id="GO:0051213">
    <property type="term" value="F:dioxygenase activity"/>
    <property type="evidence" value="ECO:0007669"/>
    <property type="project" value="UniProtKB-KW"/>
</dbReference>
<organism evidence="7">
    <name type="scientific">Synechococcus phage QB2</name>
    <dbReference type="NCBI Taxonomy" id="3159453"/>
    <lineage>
        <taxon>Viruses</taxon>
        <taxon>Duplodnaviria</taxon>
        <taxon>Heunggongvirae</taxon>
        <taxon>Uroviricota</taxon>
        <taxon>Caudoviricetes</taxon>
        <taxon>Pantevenvirales</taxon>
        <taxon>Kyanoviridae</taxon>
    </lineage>
</organism>
<dbReference type="GO" id="GO:0031418">
    <property type="term" value="F:L-ascorbic acid binding"/>
    <property type="evidence" value="ECO:0007669"/>
    <property type="project" value="InterPro"/>
</dbReference>
<comment type="cofactor">
    <cofactor evidence="1">
        <name>L-ascorbate</name>
        <dbReference type="ChEBI" id="CHEBI:38290"/>
    </cofactor>
</comment>
<dbReference type="PANTHER" id="PTHR10869:SF246">
    <property type="entry name" value="TRANSMEMBRANE PROLYL 4-HYDROXYLASE"/>
    <property type="match status" value="1"/>
</dbReference>
<evidence type="ECO:0000256" key="2">
    <source>
        <dbReference type="ARBA" id="ARBA00022723"/>
    </source>
</evidence>
<keyword evidence="3" id="KW-0223">Dioxygenase</keyword>
<dbReference type="SMART" id="SM00702">
    <property type="entry name" value="P4Hc"/>
    <property type="match status" value="1"/>
</dbReference>
<evidence type="ECO:0000259" key="6">
    <source>
        <dbReference type="SMART" id="SM00702"/>
    </source>
</evidence>
<evidence type="ECO:0000256" key="1">
    <source>
        <dbReference type="ARBA" id="ARBA00001961"/>
    </source>
</evidence>
<evidence type="ECO:0000256" key="4">
    <source>
        <dbReference type="ARBA" id="ARBA00023002"/>
    </source>
</evidence>
<accession>A0AAU8EJY2</accession>
<dbReference type="Pfam" id="PF13640">
    <property type="entry name" value="2OG-FeII_Oxy_3"/>
    <property type="match status" value="1"/>
</dbReference>
<feature type="domain" description="Prolyl 4-hydroxylase alpha subunit" evidence="6">
    <location>
        <begin position="33"/>
        <end position="203"/>
    </location>
</feature>
<proteinExistence type="predicted"/>
<dbReference type="InterPro" id="IPR045054">
    <property type="entry name" value="P4HA-like"/>
</dbReference>